<feature type="domain" description="Cyclic nucleotide-binding" evidence="1">
    <location>
        <begin position="11"/>
        <end position="111"/>
    </location>
</feature>
<evidence type="ECO:0000313" key="3">
    <source>
        <dbReference type="Proteomes" id="UP000219452"/>
    </source>
</evidence>
<dbReference type="PROSITE" id="PS50042">
    <property type="entry name" value="CNMP_BINDING_3"/>
    <property type="match status" value="1"/>
</dbReference>
<dbReference type="Gene3D" id="2.60.120.10">
    <property type="entry name" value="Jelly Rolls"/>
    <property type="match status" value="1"/>
</dbReference>
<evidence type="ECO:0000259" key="1">
    <source>
        <dbReference type="PROSITE" id="PS50042"/>
    </source>
</evidence>
<keyword evidence="2" id="KW-0808">Transferase</keyword>
<gene>
    <name evidence="2" type="ORF">SAMN06269250_1059</name>
</gene>
<organism evidence="2 3">
    <name type="scientific">Spirosoma fluviale</name>
    <dbReference type="NCBI Taxonomy" id="1597977"/>
    <lineage>
        <taxon>Bacteria</taxon>
        <taxon>Pseudomonadati</taxon>
        <taxon>Bacteroidota</taxon>
        <taxon>Cytophagia</taxon>
        <taxon>Cytophagales</taxon>
        <taxon>Cytophagaceae</taxon>
        <taxon>Spirosoma</taxon>
    </lineage>
</organism>
<reference evidence="3" key="1">
    <citation type="submission" date="2017-09" db="EMBL/GenBank/DDBJ databases">
        <authorList>
            <person name="Varghese N."/>
            <person name="Submissions S."/>
        </authorList>
    </citation>
    <scope>NUCLEOTIDE SEQUENCE [LARGE SCALE GENOMIC DNA]</scope>
    <source>
        <strain evidence="3">DSM 29961</strain>
    </source>
</reference>
<dbReference type="SUPFAM" id="SSF51206">
    <property type="entry name" value="cAMP-binding domain-like"/>
    <property type="match status" value="1"/>
</dbReference>
<accession>A0A286F9D5</accession>
<dbReference type="RefSeq" id="WP_097124730.1">
    <property type="nucleotide sequence ID" value="NZ_OCNH01000001.1"/>
</dbReference>
<keyword evidence="3" id="KW-1185">Reference proteome</keyword>
<sequence>MEKLRLFFGENGFDEDQQTTIAQSFSRQELTKGSFYLREGQISQQLGFVEHGLFQYFCTRDGEEITTYTTGSGGFLVSLSSFLKQRPARESIRALTDSIIWVIQKPSFDQLRREVTSFESFYVGILEEQINCIDQSRFNLLTLTAEERYQRLMAEEPNLLQDVPLQHLASILGVTPRHLSRIRGQVR</sequence>
<dbReference type="Proteomes" id="UP000219452">
    <property type="component" value="Unassembled WGS sequence"/>
</dbReference>
<dbReference type="InterPro" id="IPR000595">
    <property type="entry name" value="cNMP-bd_dom"/>
</dbReference>
<dbReference type="AlphaFoldDB" id="A0A286F9D5"/>
<proteinExistence type="predicted"/>
<dbReference type="GO" id="GO:0016301">
    <property type="term" value="F:kinase activity"/>
    <property type="evidence" value="ECO:0007669"/>
    <property type="project" value="UniProtKB-KW"/>
</dbReference>
<dbReference type="CDD" id="cd00038">
    <property type="entry name" value="CAP_ED"/>
    <property type="match status" value="1"/>
</dbReference>
<dbReference type="OrthoDB" id="792939at2"/>
<dbReference type="InterPro" id="IPR014710">
    <property type="entry name" value="RmlC-like_jellyroll"/>
</dbReference>
<protein>
    <submittedName>
        <fullName evidence="2">cAMP-binding domain of CRP or a regulatory subunit of cAMP-dependent protein kinases</fullName>
    </submittedName>
</protein>
<dbReference type="InterPro" id="IPR018490">
    <property type="entry name" value="cNMP-bd_dom_sf"/>
</dbReference>
<name>A0A286F9D5_9BACT</name>
<dbReference type="Pfam" id="PF00027">
    <property type="entry name" value="cNMP_binding"/>
    <property type="match status" value="1"/>
</dbReference>
<keyword evidence="2" id="KW-0418">Kinase</keyword>
<dbReference type="EMBL" id="OCNH01000001">
    <property type="protein sequence ID" value="SOD79696.1"/>
    <property type="molecule type" value="Genomic_DNA"/>
</dbReference>
<evidence type="ECO:0000313" key="2">
    <source>
        <dbReference type="EMBL" id="SOD79696.1"/>
    </source>
</evidence>